<dbReference type="InterPro" id="IPR011032">
    <property type="entry name" value="GroES-like_sf"/>
</dbReference>
<dbReference type="PANTHER" id="PTHR43677:SF3">
    <property type="entry name" value="PROSTAGLANDIN REDUCTASE 3"/>
    <property type="match status" value="1"/>
</dbReference>
<evidence type="ECO:0000313" key="3">
    <source>
        <dbReference type="Proteomes" id="UP000070544"/>
    </source>
</evidence>
<dbReference type="InterPro" id="IPR013154">
    <property type="entry name" value="ADH-like_N"/>
</dbReference>
<protein>
    <recommendedName>
        <fullName evidence="1">Enoyl reductase (ER) domain-containing protein</fullName>
    </recommendedName>
</protein>
<feature type="domain" description="Enoyl reductase (ER)" evidence="1">
    <location>
        <begin position="24"/>
        <end position="403"/>
    </location>
</feature>
<evidence type="ECO:0000313" key="2">
    <source>
        <dbReference type="EMBL" id="KXS09958.1"/>
    </source>
</evidence>
<dbReference type="InterPro" id="IPR020843">
    <property type="entry name" value="ER"/>
</dbReference>
<dbReference type="OrthoDB" id="48317at2759"/>
<dbReference type="InterPro" id="IPR013149">
    <property type="entry name" value="ADH-like_C"/>
</dbReference>
<reference evidence="2 3" key="1">
    <citation type="journal article" date="2015" name="Genome Biol. Evol.">
        <title>Phylogenomic analyses indicate that early fungi evolved digesting cell walls of algal ancestors of land plants.</title>
        <authorList>
            <person name="Chang Y."/>
            <person name="Wang S."/>
            <person name="Sekimoto S."/>
            <person name="Aerts A.L."/>
            <person name="Choi C."/>
            <person name="Clum A."/>
            <person name="LaButti K.M."/>
            <person name="Lindquist E.A."/>
            <person name="Yee Ngan C."/>
            <person name="Ohm R.A."/>
            <person name="Salamov A.A."/>
            <person name="Grigoriev I.V."/>
            <person name="Spatafora J.W."/>
            <person name="Berbee M.L."/>
        </authorList>
    </citation>
    <scope>NUCLEOTIDE SEQUENCE [LARGE SCALE GENOMIC DNA]</scope>
    <source>
        <strain evidence="2 3">JEL478</strain>
    </source>
</reference>
<dbReference type="Gene3D" id="3.90.180.10">
    <property type="entry name" value="Medium-chain alcohol dehydrogenases, catalytic domain"/>
    <property type="match status" value="1"/>
</dbReference>
<dbReference type="PANTHER" id="PTHR43677">
    <property type="entry name" value="SHORT-CHAIN DEHYDROGENASE/REDUCTASE"/>
    <property type="match status" value="1"/>
</dbReference>
<dbReference type="Pfam" id="PF00107">
    <property type="entry name" value="ADH_zinc_N"/>
    <property type="match status" value="1"/>
</dbReference>
<dbReference type="Proteomes" id="UP000070544">
    <property type="component" value="Unassembled WGS sequence"/>
</dbReference>
<dbReference type="AlphaFoldDB" id="A0A138ZZW8"/>
<dbReference type="SMART" id="SM00829">
    <property type="entry name" value="PKS_ER"/>
    <property type="match status" value="1"/>
</dbReference>
<dbReference type="Pfam" id="PF08240">
    <property type="entry name" value="ADH_N"/>
    <property type="match status" value="1"/>
</dbReference>
<dbReference type="EMBL" id="KQ965842">
    <property type="protein sequence ID" value="KXS09958.1"/>
    <property type="molecule type" value="Genomic_DNA"/>
</dbReference>
<name>A0A138ZZW8_GONPJ</name>
<dbReference type="Gene3D" id="3.40.50.720">
    <property type="entry name" value="NAD(P)-binding Rossmann-like Domain"/>
    <property type="match status" value="1"/>
</dbReference>
<dbReference type="STRING" id="1344416.A0A138ZZW8"/>
<dbReference type="SUPFAM" id="SSF51735">
    <property type="entry name" value="NAD(P)-binding Rossmann-fold domains"/>
    <property type="match status" value="1"/>
</dbReference>
<keyword evidence="3" id="KW-1185">Reference proteome</keyword>
<sequence length="407" mass="42993">MSVTLPETYKRLVIARFSPSFAKAADVQVLPTAPLLEDLKKRPDAILVKITYTSPRASDRNDSNGNYGKFAGLPFPAGYEGVGEVIAVAPGVKDFKAGDAVGLLLFSRGGASEYLVTTEDECYHIPSATPPFLTFFNAGLTAIQGLFLPAGGHLSVLPDSPLAKYIPENVPSDPAQAKPKTVLITAAAGGVGVMASQFARLAGHKVIGVAGGPAKVEFLLELKCAKAINYKEYPTPEALKAAILEASPEGVDVVWDTIGGETAVAMAQTVNKGGRQVVIGKISEGYGSEEDAQKKEASESLGARSIAALLNATNTATGEKSPRERVREILAVRGGELGGFLMTNDGEDGRKRQVRFAAIEVGLWESGLLTGYTDDREGYVGLDKYPNAVEYLHAGKNMGKIVVKVQP</sequence>
<dbReference type="InterPro" id="IPR051397">
    <property type="entry name" value="Zn-ADH-like_protein"/>
</dbReference>
<proteinExistence type="predicted"/>
<dbReference type="GO" id="GO:0016491">
    <property type="term" value="F:oxidoreductase activity"/>
    <property type="evidence" value="ECO:0007669"/>
    <property type="project" value="InterPro"/>
</dbReference>
<dbReference type="SUPFAM" id="SSF50129">
    <property type="entry name" value="GroES-like"/>
    <property type="match status" value="1"/>
</dbReference>
<accession>A0A138ZZW8</accession>
<organism evidence="2 3">
    <name type="scientific">Gonapodya prolifera (strain JEL478)</name>
    <name type="common">Monoblepharis prolifera</name>
    <dbReference type="NCBI Taxonomy" id="1344416"/>
    <lineage>
        <taxon>Eukaryota</taxon>
        <taxon>Fungi</taxon>
        <taxon>Fungi incertae sedis</taxon>
        <taxon>Chytridiomycota</taxon>
        <taxon>Chytridiomycota incertae sedis</taxon>
        <taxon>Monoblepharidomycetes</taxon>
        <taxon>Monoblepharidales</taxon>
        <taxon>Gonapodyaceae</taxon>
        <taxon>Gonapodya</taxon>
    </lineage>
</organism>
<dbReference type="InterPro" id="IPR036291">
    <property type="entry name" value="NAD(P)-bd_dom_sf"/>
</dbReference>
<gene>
    <name evidence="2" type="ORF">M427DRAFT_201343</name>
</gene>
<dbReference type="GO" id="GO:0005739">
    <property type="term" value="C:mitochondrion"/>
    <property type="evidence" value="ECO:0007669"/>
    <property type="project" value="TreeGrafter"/>
</dbReference>
<evidence type="ECO:0000259" key="1">
    <source>
        <dbReference type="SMART" id="SM00829"/>
    </source>
</evidence>